<sequence length="172" mass="19366">MYQMPQPEGGFPPQPPYGGYQMPQGGYQMPQPGGFNNTYNTYNNYNGADDESEYEYITDDDGDYIEDEDGTILTTEEAQNRGLIEPATGERGIGKKLLIGGAVVWLLRKQLKKKKKVKKQKTSQINYSNQPNPNIYGQNIYQQTPLPPQNIYGNPQNQMKYNNRGPGGFGGW</sequence>
<dbReference type="AlphaFoldDB" id="A0A1Y1UZE9"/>
<gene>
    <name evidence="2" type="ORF">BCR36DRAFT_587036</name>
</gene>
<dbReference type="Proteomes" id="UP000193719">
    <property type="component" value="Unassembled WGS sequence"/>
</dbReference>
<evidence type="ECO:0000313" key="2">
    <source>
        <dbReference type="EMBL" id="ORX42765.1"/>
    </source>
</evidence>
<organism evidence="2 3">
    <name type="scientific">Piromyces finnis</name>
    <dbReference type="NCBI Taxonomy" id="1754191"/>
    <lineage>
        <taxon>Eukaryota</taxon>
        <taxon>Fungi</taxon>
        <taxon>Fungi incertae sedis</taxon>
        <taxon>Chytridiomycota</taxon>
        <taxon>Chytridiomycota incertae sedis</taxon>
        <taxon>Neocallimastigomycetes</taxon>
        <taxon>Neocallimastigales</taxon>
        <taxon>Neocallimastigaceae</taxon>
        <taxon>Piromyces</taxon>
    </lineage>
</organism>
<dbReference type="OrthoDB" id="2158054at2759"/>
<feature type="region of interest" description="Disordered" evidence="1">
    <location>
        <begin position="140"/>
        <end position="172"/>
    </location>
</feature>
<feature type="compositionally biased region" description="Low complexity" evidence="1">
    <location>
        <begin position="17"/>
        <end position="34"/>
    </location>
</feature>
<protein>
    <submittedName>
        <fullName evidence="2">Uncharacterized protein</fullName>
    </submittedName>
</protein>
<keyword evidence="3" id="KW-1185">Reference proteome</keyword>
<comment type="caution">
    <text evidence="2">The sequence shown here is derived from an EMBL/GenBank/DDBJ whole genome shotgun (WGS) entry which is preliminary data.</text>
</comment>
<evidence type="ECO:0000313" key="3">
    <source>
        <dbReference type="Proteomes" id="UP000193719"/>
    </source>
</evidence>
<evidence type="ECO:0000256" key="1">
    <source>
        <dbReference type="SAM" id="MobiDB-lite"/>
    </source>
</evidence>
<proteinExistence type="predicted"/>
<reference evidence="2 3" key="1">
    <citation type="submission" date="2016-08" db="EMBL/GenBank/DDBJ databases">
        <title>Genomes of anaerobic fungi encode conserved fungal cellulosomes for biomass hydrolysis.</title>
        <authorList>
            <consortium name="DOE Joint Genome Institute"/>
            <person name="Haitjema C.H."/>
            <person name="Gilmore S.P."/>
            <person name="Henske J.K."/>
            <person name="Solomon K.V."/>
            <person name="De Groot R."/>
            <person name="Kuo A."/>
            <person name="Mondo S.J."/>
            <person name="Salamov A.A."/>
            <person name="Labutti K."/>
            <person name="Zhao Z."/>
            <person name="Chiniquy J."/>
            <person name="Barry K."/>
            <person name="Brewer H.M."/>
            <person name="Purvine S.O."/>
            <person name="Wright A.T."/>
            <person name="Boxma B."/>
            <person name="Van Alen T."/>
            <person name="Hackstein J.H."/>
            <person name="Baker S.E."/>
            <person name="Grigoriev I.V."/>
            <person name="O'Malley M.A."/>
        </authorList>
    </citation>
    <scope>NUCLEOTIDE SEQUENCE [LARGE SCALE GENOMIC DNA]</scope>
    <source>
        <strain evidence="3">finn</strain>
    </source>
</reference>
<dbReference type="EMBL" id="MCFH01000060">
    <property type="protein sequence ID" value="ORX42765.1"/>
    <property type="molecule type" value="Genomic_DNA"/>
</dbReference>
<name>A0A1Y1UZE9_9FUNG</name>
<feature type="compositionally biased region" description="Polar residues" evidence="1">
    <location>
        <begin position="151"/>
        <end position="161"/>
    </location>
</feature>
<accession>A0A1Y1UZE9</accession>
<reference evidence="2 3" key="2">
    <citation type="submission" date="2016-08" db="EMBL/GenBank/DDBJ databases">
        <title>Pervasive Adenine N6-methylation of Active Genes in Fungi.</title>
        <authorList>
            <consortium name="DOE Joint Genome Institute"/>
            <person name="Mondo S.J."/>
            <person name="Dannebaum R.O."/>
            <person name="Kuo R.C."/>
            <person name="Labutti K."/>
            <person name="Haridas S."/>
            <person name="Kuo A."/>
            <person name="Salamov A."/>
            <person name="Ahrendt S.R."/>
            <person name="Lipzen A."/>
            <person name="Sullivan W."/>
            <person name="Andreopoulos W.B."/>
            <person name="Clum A."/>
            <person name="Lindquist E."/>
            <person name="Daum C."/>
            <person name="Ramamoorthy G.K."/>
            <person name="Gryganskyi A."/>
            <person name="Culley D."/>
            <person name="Magnuson J.K."/>
            <person name="James T.Y."/>
            <person name="O'Malley M.A."/>
            <person name="Stajich J.E."/>
            <person name="Spatafora J.W."/>
            <person name="Visel A."/>
            <person name="Grigoriev I.V."/>
        </authorList>
    </citation>
    <scope>NUCLEOTIDE SEQUENCE [LARGE SCALE GENOMIC DNA]</scope>
    <source>
        <strain evidence="3">finn</strain>
    </source>
</reference>
<feature type="region of interest" description="Disordered" evidence="1">
    <location>
        <begin position="1"/>
        <end position="34"/>
    </location>
</feature>